<sequence length="106" mass="11544">MGVFFVLIMLVVQLGFLVIARSAVSASLDGVARRSVIPGAYVPGERERLQSEIEAVAPGLEVLTSSVTSRSERVHVRVTVEWLPPGPHLVPIRFTMTRTRALVVPP</sequence>
<dbReference type="AlphaFoldDB" id="A0A3B0SJW7"/>
<name>A0A3B0SJW7_9ZZZZ</name>
<reference evidence="1" key="1">
    <citation type="submission" date="2018-06" db="EMBL/GenBank/DDBJ databases">
        <authorList>
            <person name="Zhirakovskaya E."/>
        </authorList>
    </citation>
    <scope>NUCLEOTIDE SEQUENCE</scope>
</reference>
<gene>
    <name evidence="1" type="ORF">MNBD_ACTINO01-832</name>
</gene>
<protein>
    <recommendedName>
        <fullName evidence="2">Pilus assembly protein</fullName>
    </recommendedName>
</protein>
<evidence type="ECO:0000313" key="1">
    <source>
        <dbReference type="EMBL" id="VAW06531.1"/>
    </source>
</evidence>
<accession>A0A3B0SJW7</accession>
<proteinExistence type="predicted"/>
<dbReference type="EMBL" id="UOEI01000476">
    <property type="protein sequence ID" value="VAW06531.1"/>
    <property type="molecule type" value="Genomic_DNA"/>
</dbReference>
<evidence type="ECO:0008006" key="2">
    <source>
        <dbReference type="Google" id="ProtNLM"/>
    </source>
</evidence>
<organism evidence="1">
    <name type="scientific">hydrothermal vent metagenome</name>
    <dbReference type="NCBI Taxonomy" id="652676"/>
    <lineage>
        <taxon>unclassified sequences</taxon>
        <taxon>metagenomes</taxon>
        <taxon>ecological metagenomes</taxon>
    </lineage>
</organism>